<proteinExistence type="predicted"/>
<name>A0AA41G234_9EURY</name>
<evidence type="ECO:0000256" key="1">
    <source>
        <dbReference type="SAM" id="MobiDB-lite"/>
    </source>
</evidence>
<comment type="caution">
    <text evidence="2">The sequence shown here is derived from an EMBL/GenBank/DDBJ whole genome shotgun (WGS) entry which is preliminary data.</text>
</comment>
<evidence type="ECO:0000313" key="3">
    <source>
        <dbReference type="Proteomes" id="UP001166304"/>
    </source>
</evidence>
<feature type="region of interest" description="Disordered" evidence="1">
    <location>
        <begin position="43"/>
        <end position="66"/>
    </location>
</feature>
<dbReference type="EMBL" id="JAHQXE010000004">
    <property type="protein sequence ID" value="MBV0902790.1"/>
    <property type="molecule type" value="Genomic_DNA"/>
</dbReference>
<organism evidence="2 3">
    <name type="scientific">Haloarcula salina</name>
    <dbReference type="NCBI Taxonomy" id="1429914"/>
    <lineage>
        <taxon>Archaea</taxon>
        <taxon>Methanobacteriati</taxon>
        <taxon>Methanobacteriota</taxon>
        <taxon>Stenosarchaea group</taxon>
        <taxon>Halobacteria</taxon>
        <taxon>Halobacteriales</taxon>
        <taxon>Haloarculaceae</taxon>
        <taxon>Haloarcula</taxon>
    </lineage>
</organism>
<feature type="compositionally biased region" description="Basic and acidic residues" evidence="1">
    <location>
        <begin position="279"/>
        <end position="288"/>
    </location>
</feature>
<dbReference type="RefSeq" id="WP_162414365.1">
    <property type="nucleotide sequence ID" value="NZ_JAHQXE010000004.1"/>
</dbReference>
<keyword evidence="3" id="KW-1185">Reference proteome</keyword>
<evidence type="ECO:0000313" key="2">
    <source>
        <dbReference type="EMBL" id="MBV0902790.1"/>
    </source>
</evidence>
<protein>
    <submittedName>
        <fullName evidence="2">Uncharacterized protein</fullName>
    </submittedName>
</protein>
<sequence>MATIRVRDWTKEQIERIRDAESHSSHDSVIKSLLKDRKLAQYVDEPAESGRDQTTEAEAENAAPDKPFEDLTVLTELRQPENGVVFLWCPSCGNELAHLTVETPLGVSVFETECQRCLTHLDSHAVVAIEIGYPIEQKLMDDDLQSDLKECVLDYWDRTLDARRDDDDGPTEDATDIDRLVWQFDQYRRDFSWDWPADRPVVGLDAGTTYRDTRTDERVRVLEPVTDNRNALDAFEVRRYPADTDPEAADPDTELLDPTDIVRLVRDRRLILDDPSPSADREPPEPSA</sequence>
<gene>
    <name evidence="2" type="ORF">KTS37_13430</name>
</gene>
<feature type="region of interest" description="Disordered" evidence="1">
    <location>
        <begin position="267"/>
        <end position="288"/>
    </location>
</feature>
<reference evidence="2" key="1">
    <citation type="submission" date="2021-06" db="EMBL/GenBank/DDBJ databases">
        <title>New haloarchaea isolates fom saline soil.</title>
        <authorList>
            <person name="Duran-Viseras A."/>
            <person name="Sanchez-Porro C.S."/>
            <person name="Ventosa A."/>
        </authorList>
    </citation>
    <scope>NUCLEOTIDE SEQUENCE</scope>
    <source>
        <strain evidence="2">JCM 18369</strain>
    </source>
</reference>
<dbReference type="Proteomes" id="UP001166304">
    <property type="component" value="Unassembled WGS sequence"/>
</dbReference>
<dbReference type="AlphaFoldDB" id="A0AA41G234"/>
<accession>A0AA41G234</accession>